<proteinExistence type="predicted"/>
<evidence type="ECO:0000313" key="2">
    <source>
        <dbReference type="EMBL" id="QDV07165.1"/>
    </source>
</evidence>
<dbReference type="AlphaFoldDB" id="A0A518ESX4"/>
<dbReference type="EMBL" id="CP036434">
    <property type="protein sequence ID" value="QDV07165.1"/>
    <property type="molecule type" value="Genomic_DNA"/>
</dbReference>
<accession>A0A518ESX4</accession>
<reference evidence="2 3" key="1">
    <citation type="submission" date="2019-02" db="EMBL/GenBank/DDBJ databases">
        <title>Deep-cultivation of Planctomycetes and their phenomic and genomic characterization uncovers novel biology.</title>
        <authorList>
            <person name="Wiegand S."/>
            <person name="Jogler M."/>
            <person name="Boedeker C."/>
            <person name="Pinto D."/>
            <person name="Vollmers J."/>
            <person name="Rivas-Marin E."/>
            <person name="Kohn T."/>
            <person name="Peeters S.H."/>
            <person name="Heuer A."/>
            <person name="Rast P."/>
            <person name="Oberbeckmann S."/>
            <person name="Bunk B."/>
            <person name="Jeske O."/>
            <person name="Meyerdierks A."/>
            <person name="Storesund J.E."/>
            <person name="Kallscheuer N."/>
            <person name="Luecker S."/>
            <person name="Lage O.M."/>
            <person name="Pohl T."/>
            <person name="Merkel B.J."/>
            <person name="Hornburger P."/>
            <person name="Mueller R.-W."/>
            <person name="Bruemmer F."/>
            <person name="Labrenz M."/>
            <person name="Spormann A.M."/>
            <person name="Op den Camp H."/>
            <person name="Overmann J."/>
            <person name="Amann R."/>
            <person name="Jetten M.S.M."/>
            <person name="Mascher T."/>
            <person name="Medema M.H."/>
            <person name="Devos D.P."/>
            <person name="Kaster A.-K."/>
            <person name="Ovreas L."/>
            <person name="Rohde M."/>
            <person name="Galperin M.Y."/>
            <person name="Jogler C."/>
        </authorList>
    </citation>
    <scope>NUCLEOTIDE SEQUENCE [LARGE SCALE GENOMIC DNA]</scope>
    <source>
        <strain evidence="2 3">Poly30</strain>
    </source>
</reference>
<organism evidence="2 3">
    <name type="scientific">Saltatorellus ferox</name>
    <dbReference type="NCBI Taxonomy" id="2528018"/>
    <lineage>
        <taxon>Bacteria</taxon>
        <taxon>Pseudomonadati</taxon>
        <taxon>Planctomycetota</taxon>
        <taxon>Planctomycetia</taxon>
        <taxon>Planctomycetia incertae sedis</taxon>
        <taxon>Saltatorellus</taxon>
    </lineage>
</organism>
<name>A0A518ESX4_9BACT</name>
<feature type="chain" id="PRO_5021834780" evidence="1">
    <location>
        <begin position="21"/>
        <end position="349"/>
    </location>
</feature>
<keyword evidence="3" id="KW-1185">Reference proteome</keyword>
<protein>
    <submittedName>
        <fullName evidence="2">Uncharacterized protein</fullName>
    </submittedName>
</protein>
<sequence precursor="true">MNRSLFQVLGAALLASTAAAQGTPLPFTIDAPASQFTFSGTTSLGPVVGNPNTFGISGLVEAELAAGLTGPIGSIRLTGGGSAVVSPDINASIPNPLPFLPPLAQISITGLSLALESATLPVGPTGAFSGTSFATFLSGTVQITPLGQSTTTTDLTGAQTNPQPITGMVSAANQIITLTAPLNISFTEVDPATGLSATIDLMGTLLATHTIPQPVNYCTAVANSTGIAAAIGTTGNSGLNGGNLALTASALPQNSLGFFLFAEGQAFVPMFGGSAGNLCLGGQLFRLSNFVQSSGGSGQVALPMPYGGLPGGQAFDIGDQWNFQYWFRDQNGGVPTSNTTDAITLVFAP</sequence>
<feature type="signal peptide" evidence="1">
    <location>
        <begin position="1"/>
        <end position="20"/>
    </location>
</feature>
<keyword evidence="1" id="KW-0732">Signal</keyword>
<evidence type="ECO:0000313" key="3">
    <source>
        <dbReference type="Proteomes" id="UP000320390"/>
    </source>
</evidence>
<dbReference type="Proteomes" id="UP000320390">
    <property type="component" value="Chromosome"/>
</dbReference>
<dbReference type="RefSeq" id="WP_145197988.1">
    <property type="nucleotide sequence ID" value="NZ_CP036434.1"/>
</dbReference>
<gene>
    <name evidence="2" type="ORF">Poly30_26840</name>
</gene>
<evidence type="ECO:0000256" key="1">
    <source>
        <dbReference type="SAM" id="SignalP"/>
    </source>
</evidence>